<evidence type="ECO:0000313" key="3">
    <source>
        <dbReference type="EMBL" id="EQD31870.1"/>
    </source>
</evidence>
<dbReference type="Gene3D" id="3.40.50.300">
    <property type="entry name" value="P-loop containing nucleotide triphosphate hydrolases"/>
    <property type="match status" value="1"/>
</dbReference>
<gene>
    <name evidence="3" type="ORF">B1B_17946</name>
</gene>
<dbReference type="CDD" id="cd18793">
    <property type="entry name" value="SF2_C_SNF"/>
    <property type="match status" value="1"/>
</dbReference>
<keyword evidence="3" id="KW-0067">ATP-binding</keyword>
<accession>T0ZPY2</accession>
<feature type="domain" description="Helicase C-terminal" evidence="2">
    <location>
        <begin position="1"/>
        <end position="144"/>
    </location>
</feature>
<keyword evidence="3" id="KW-0347">Helicase</keyword>
<reference evidence="3" key="1">
    <citation type="submission" date="2013-08" db="EMBL/GenBank/DDBJ databases">
        <authorList>
            <person name="Mendez C."/>
            <person name="Richter M."/>
            <person name="Ferrer M."/>
            <person name="Sanchez J."/>
        </authorList>
    </citation>
    <scope>NUCLEOTIDE SEQUENCE</scope>
</reference>
<dbReference type="GO" id="GO:0004386">
    <property type="term" value="F:helicase activity"/>
    <property type="evidence" value="ECO:0007669"/>
    <property type="project" value="UniProtKB-KW"/>
</dbReference>
<dbReference type="InterPro" id="IPR001650">
    <property type="entry name" value="Helicase_C-like"/>
</dbReference>
<dbReference type="InterPro" id="IPR027417">
    <property type="entry name" value="P-loop_NTPase"/>
</dbReference>
<dbReference type="SUPFAM" id="SSF52540">
    <property type="entry name" value="P-loop containing nucleoside triphosphate hydrolases"/>
    <property type="match status" value="1"/>
</dbReference>
<dbReference type="AlphaFoldDB" id="T0ZPY2"/>
<dbReference type="PANTHER" id="PTHR45766:SF6">
    <property type="entry name" value="SWI_SNF-RELATED MATRIX-ASSOCIATED ACTIN-DEPENDENT REGULATOR OF CHROMATIN SUBFAMILY A-LIKE PROTEIN 1"/>
    <property type="match status" value="1"/>
</dbReference>
<dbReference type="InterPro" id="IPR049730">
    <property type="entry name" value="SNF2/RAD54-like_C"/>
</dbReference>
<evidence type="ECO:0000259" key="2">
    <source>
        <dbReference type="PROSITE" id="PS51194"/>
    </source>
</evidence>
<dbReference type="EMBL" id="AUZY01011998">
    <property type="protein sequence ID" value="EQD31870.1"/>
    <property type="molecule type" value="Genomic_DNA"/>
</dbReference>
<reference evidence="3" key="2">
    <citation type="journal article" date="2014" name="ISME J.">
        <title>Microbial stratification in low pH oxic and suboxic macroscopic growths along an acid mine drainage.</title>
        <authorList>
            <person name="Mendez-Garcia C."/>
            <person name="Mesa V."/>
            <person name="Sprenger R.R."/>
            <person name="Richter M."/>
            <person name="Diez M.S."/>
            <person name="Solano J."/>
            <person name="Bargiela R."/>
            <person name="Golyshina O.V."/>
            <person name="Manteca A."/>
            <person name="Ramos J.L."/>
            <person name="Gallego J.R."/>
            <person name="Llorente I."/>
            <person name="Martins Dos Santos V.A."/>
            <person name="Jensen O.N."/>
            <person name="Pelaez A.I."/>
            <person name="Sanchez J."/>
            <person name="Ferrer M."/>
        </authorList>
    </citation>
    <scope>NUCLEOTIDE SEQUENCE</scope>
</reference>
<organism evidence="3">
    <name type="scientific">mine drainage metagenome</name>
    <dbReference type="NCBI Taxonomy" id="410659"/>
    <lineage>
        <taxon>unclassified sequences</taxon>
        <taxon>metagenomes</taxon>
        <taxon>ecological metagenomes</taxon>
    </lineage>
</organism>
<dbReference type="SMART" id="SM00490">
    <property type="entry name" value="HELICc"/>
    <property type="match status" value="1"/>
</dbReference>
<dbReference type="GO" id="GO:0016787">
    <property type="term" value="F:hydrolase activity"/>
    <property type="evidence" value="ECO:0007669"/>
    <property type="project" value="UniProtKB-KW"/>
</dbReference>
<dbReference type="PANTHER" id="PTHR45766">
    <property type="entry name" value="DNA ANNEALING HELICASE AND ENDONUCLEASE ZRANB3 FAMILY MEMBER"/>
    <property type="match status" value="1"/>
</dbReference>
<keyword evidence="3" id="KW-0547">Nucleotide-binding</keyword>
<sequence length="207" mass="24056">LFTYYADTLNYIYSEIMKDGRFSKLKIEAISSSGITSKSPQERETIIKQFFEKRVDIILSTDVLSEGQNLQTAKFLINYDLHWNPTRMIQRAGRIDRIGSPYKEIFVYNFFPEDELEELLKLVEILQNKIIGIDEAVGLDQTILGEEIHPKVFGIIRRIKGKDEKVFAELEKDIFGGGEIFYQPLKDFLKNKGVDELEKIRMVYSVD</sequence>
<name>T0ZPY2_9ZZZZ</name>
<keyword evidence="1" id="KW-0378">Hydrolase</keyword>
<protein>
    <submittedName>
        <fullName evidence="3">Snf2 family RNA helicase</fullName>
    </submittedName>
</protein>
<comment type="caution">
    <text evidence="3">The sequence shown here is derived from an EMBL/GenBank/DDBJ whole genome shotgun (WGS) entry which is preliminary data.</text>
</comment>
<dbReference type="Pfam" id="PF00271">
    <property type="entry name" value="Helicase_C"/>
    <property type="match status" value="1"/>
</dbReference>
<proteinExistence type="predicted"/>
<evidence type="ECO:0000256" key="1">
    <source>
        <dbReference type="ARBA" id="ARBA00022801"/>
    </source>
</evidence>
<feature type="non-terminal residue" evidence="3">
    <location>
        <position position="1"/>
    </location>
</feature>
<dbReference type="PROSITE" id="PS51194">
    <property type="entry name" value="HELICASE_CTER"/>
    <property type="match status" value="1"/>
</dbReference>